<dbReference type="Proteomes" id="UP000622648">
    <property type="component" value="Unassembled WGS sequence"/>
</dbReference>
<reference evidence="2 3" key="3">
    <citation type="submission" date="2019-03" db="EMBL/GenBank/DDBJ databases">
        <title>Genomic Encyclopedia of Type Strains, Phase IV (KMG-IV): sequencing the most valuable type-strain genomes for metagenomic binning, comparative biology and taxonomic classification.</title>
        <authorList>
            <person name="Goeker M."/>
        </authorList>
    </citation>
    <scope>NUCLEOTIDE SEQUENCE [LARGE SCALE GENOMIC DNA]</scope>
    <source>
        <strain evidence="2 3">DSM 103236</strain>
    </source>
</reference>
<evidence type="ECO:0000313" key="2">
    <source>
        <dbReference type="EMBL" id="TCO30787.1"/>
    </source>
</evidence>
<accession>A0A4R2HL19</accession>
<reference evidence="1" key="4">
    <citation type="submission" date="2024-05" db="EMBL/GenBank/DDBJ databases">
        <authorList>
            <person name="Sun Q."/>
            <person name="Zhou Y."/>
        </authorList>
    </citation>
    <scope>NUCLEOTIDE SEQUENCE</scope>
    <source>
        <strain evidence="1">CGMCC 1.15644</strain>
    </source>
</reference>
<organism evidence="2 3">
    <name type="scientific">Pedobacter psychrotolerans</name>
    <dbReference type="NCBI Taxonomy" id="1843235"/>
    <lineage>
        <taxon>Bacteria</taxon>
        <taxon>Pseudomonadati</taxon>
        <taxon>Bacteroidota</taxon>
        <taxon>Sphingobacteriia</taxon>
        <taxon>Sphingobacteriales</taxon>
        <taxon>Sphingobacteriaceae</taxon>
        <taxon>Pedobacter</taxon>
    </lineage>
</organism>
<reference evidence="1" key="1">
    <citation type="journal article" date="2014" name="Int. J. Syst. Evol. Microbiol.">
        <title>Complete genome of a new Firmicutes species belonging to the dominant human colonic microbiota ('Ruminococcus bicirculans') reveals two chromosomes and a selective capacity to utilize plant glucans.</title>
        <authorList>
            <consortium name="NISC Comparative Sequencing Program"/>
            <person name="Wegmann U."/>
            <person name="Louis P."/>
            <person name="Goesmann A."/>
            <person name="Henrissat B."/>
            <person name="Duncan S.H."/>
            <person name="Flint H.J."/>
        </authorList>
    </citation>
    <scope>NUCLEOTIDE SEQUENCE</scope>
    <source>
        <strain evidence="1">CGMCC 1.15644</strain>
    </source>
</reference>
<gene>
    <name evidence="2" type="ORF">EV200_101226</name>
    <name evidence="1" type="ORF">GCM10011413_08190</name>
</gene>
<evidence type="ECO:0000313" key="4">
    <source>
        <dbReference type="Proteomes" id="UP000622648"/>
    </source>
</evidence>
<keyword evidence="2" id="KW-0808">Transferase</keyword>
<name>A0A4R2HL19_9SPHI</name>
<reference evidence="4" key="2">
    <citation type="journal article" date="2019" name="Int. J. Syst. Evol. Microbiol.">
        <title>The Global Catalogue of Microorganisms (GCM) 10K type strain sequencing project: providing services to taxonomists for standard genome sequencing and annotation.</title>
        <authorList>
            <consortium name="The Broad Institute Genomics Platform"/>
            <consortium name="The Broad Institute Genome Sequencing Center for Infectious Disease"/>
            <person name="Wu L."/>
            <person name="Ma J."/>
        </authorList>
    </citation>
    <scope>NUCLEOTIDE SEQUENCE [LARGE SCALE GENOMIC DNA]</scope>
    <source>
        <strain evidence="4">CGMCC 1.15644</strain>
    </source>
</reference>
<dbReference type="SUPFAM" id="SSF53756">
    <property type="entry name" value="UDP-Glycosyltransferase/glycogen phosphorylase"/>
    <property type="match status" value="1"/>
</dbReference>
<dbReference type="EMBL" id="SLWO01000001">
    <property type="protein sequence ID" value="TCO30787.1"/>
    <property type="molecule type" value="Genomic_DNA"/>
</dbReference>
<comment type="caution">
    <text evidence="2">The sequence shown here is derived from an EMBL/GenBank/DDBJ whole genome shotgun (WGS) entry which is preliminary data.</text>
</comment>
<dbReference type="Proteomes" id="UP000295684">
    <property type="component" value="Unassembled WGS sequence"/>
</dbReference>
<sequence>MTKNIVLITSGQPSLNPRLVKEADFLTQQGFHVTVVYQYWSEYATKLDHKLLANKKWKAIRVGGTPSIDKLYYWSLRIRHKSYAIVARYFSMKCGFAENTIARSNKLLLKEGLKINADLYIAHNLGALPVAVNAAKKNKAKCGFDAEDFHRNEVSNDSNNPDVRLKTFIEDKYLKQTDYITVASPLIYKAYKSLYPNLNPTIINNVFELKHQPKLNLGTKTGLKLFWFSQTIGKNRGLEDIIEALNLISNPLIELHLLGSLSVGNASYFNQLAHFKIKYYSPISPDQIFELAATFDLGLAMEQNSPLNRDICLTNKIFTYLISGLAIIASDTQAQKEFMTSNTLIGEMYPIGNVTALANIITKLFNNRDLLNTYRKNSYELAKSKYNWEIEQQKFLSIIKSLIS</sequence>
<proteinExistence type="predicted"/>
<dbReference type="Gene3D" id="3.40.50.2000">
    <property type="entry name" value="Glycogen Phosphorylase B"/>
    <property type="match status" value="1"/>
</dbReference>
<keyword evidence="4" id="KW-1185">Reference proteome</keyword>
<dbReference type="EMBL" id="BMJO01000001">
    <property type="protein sequence ID" value="GGE44427.1"/>
    <property type="molecule type" value="Genomic_DNA"/>
</dbReference>
<dbReference type="RefSeq" id="WP_132528975.1">
    <property type="nucleotide sequence ID" value="NZ_BMJO01000001.1"/>
</dbReference>
<dbReference type="GO" id="GO:0016740">
    <property type="term" value="F:transferase activity"/>
    <property type="evidence" value="ECO:0007669"/>
    <property type="project" value="UniProtKB-KW"/>
</dbReference>
<dbReference type="OrthoDB" id="1406894at2"/>
<dbReference type="AlphaFoldDB" id="A0A4R2HL19"/>
<evidence type="ECO:0000313" key="3">
    <source>
        <dbReference type="Proteomes" id="UP000295684"/>
    </source>
</evidence>
<evidence type="ECO:0000313" key="1">
    <source>
        <dbReference type="EMBL" id="GGE44427.1"/>
    </source>
</evidence>
<protein>
    <submittedName>
        <fullName evidence="2">Glycosyltransferase involved in cell wall biosynthesis</fullName>
    </submittedName>
</protein>